<dbReference type="InterPro" id="IPR051013">
    <property type="entry name" value="MBL_superfamily_lactonases"/>
</dbReference>
<evidence type="ECO:0000256" key="4">
    <source>
        <dbReference type="ARBA" id="ARBA00022833"/>
    </source>
</evidence>
<dbReference type="InterPro" id="IPR036866">
    <property type="entry name" value="RibonucZ/Hydroxyglut_hydro"/>
</dbReference>
<name>A0A8J7CJR6_9BACT</name>
<dbReference type="PANTHER" id="PTHR42978">
    <property type="entry name" value="QUORUM-QUENCHING LACTONASE YTNP-RELATED-RELATED"/>
    <property type="match status" value="1"/>
</dbReference>
<keyword evidence="3" id="KW-0378">Hydrolase</keyword>
<proteinExistence type="inferred from homology"/>
<dbReference type="AlphaFoldDB" id="A0A8J7CJR6"/>
<evidence type="ECO:0000256" key="2">
    <source>
        <dbReference type="ARBA" id="ARBA00022723"/>
    </source>
</evidence>
<dbReference type="SUPFAM" id="SSF56281">
    <property type="entry name" value="Metallo-hydrolase/oxidoreductase"/>
    <property type="match status" value="1"/>
</dbReference>
<dbReference type="Proteomes" id="UP000648239">
    <property type="component" value="Unassembled WGS sequence"/>
</dbReference>
<keyword evidence="4" id="KW-0862">Zinc</keyword>
<dbReference type="PANTHER" id="PTHR42978:SF6">
    <property type="entry name" value="QUORUM-QUENCHING LACTONASE YTNP-RELATED"/>
    <property type="match status" value="1"/>
</dbReference>
<reference evidence="6 7" key="1">
    <citation type="submission" date="2020-08" db="EMBL/GenBank/DDBJ databases">
        <title>Acidobacteriota in marine sediments use diverse sulfur dissimilation pathways.</title>
        <authorList>
            <person name="Wasmund K."/>
        </authorList>
    </citation>
    <scope>NUCLEOTIDE SEQUENCE [LARGE SCALE GENOMIC DNA]</scope>
    <source>
        <strain evidence="6">MAG AM4</strain>
    </source>
</reference>
<dbReference type="Gene3D" id="3.60.15.10">
    <property type="entry name" value="Ribonuclease Z/Hydroxyacylglutathione hydrolase-like"/>
    <property type="match status" value="1"/>
</dbReference>
<feature type="domain" description="Metallo-beta-lactamase" evidence="5">
    <location>
        <begin position="50"/>
        <end position="258"/>
    </location>
</feature>
<evidence type="ECO:0000259" key="5">
    <source>
        <dbReference type="SMART" id="SM00849"/>
    </source>
</evidence>
<comment type="similarity">
    <text evidence="1">Belongs to the metallo-beta-lactamase superfamily.</text>
</comment>
<dbReference type="GO" id="GO:0016787">
    <property type="term" value="F:hydrolase activity"/>
    <property type="evidence" value="ECO:0007669"/>
    <property type="project" value="UniProtKB-KW"/>
</dbReference>
<sequence length="282" mass="31151">MLRFEFDDVRLTVLPTGSLRLDGGAMFGVVPKPLWEREHKADDRNRILLAMNVLLVEDGDRKILIDTGAGEKWDAKERDIFALETSPAEDWLKPAGLTPPDIDMVVCSHLHFDHAGGNTVRKNGSDAVAAFPNAVYVMQQGELELARSGNERTRASYMAENYEPLLSDKQVRLVNGDTALTRCIRLRLAPGHTPHMQVPLVRAGGGTFAYLADLVPTASHVRAPYIMGYDLEPLATLATKKALLAEAARNDWRLVFEHDPVLPVGRLVEEKGRLKAAAVEPE</sequence>
<evidence type="ECO:0000256" key="3">
    <source>
        <dbReference type="ARBA" id="ARBA00022801"/>
    </source>
</evidence>
<dbReference type="GO" id="GO:0046872">
    <property type="term" value="F:metal ion binding"/>
    <property type="evidence" value="ECO:0007669"/>
    <property type="project" value="UniProtKB-KW"/>
</dbReference>
<evidence type="ECO:0000313" key="6">
    <source>
        <dbReference type="EMBL" id="MBD3866523.1"/>
    </source>
</evidence>
<dbReference type="InterPro" id="IPR001279">
    <property type="entry name" value="Metallo-B-lactamas"/>
</dbReference>
<evidence type="ECO:0000256" key="1">
    <source>
        <dbReference type="ARBA" id="ARBA00007749"/>
    </source>
</evidence>
<keyword evidence="2" id="KW-0479">Metal-binding</keyword>
<comment type="caution">
    <text evidence="6">The sequence shown here is derived from an EMBL/GenBank/DDBJ whole genome shotgun (WGS) entry which is preliminary data.</text>
</comment>
<dbReference type="SMART" id="SM00849">
    <property type="entry name" value="Lactamase_B"/>
    <property type="match status" value="1"/>
</dbReference>
<evidence type="ECO:0000313" key="7">
    <source>
        <dbReference type="Proteomes" id="UP000648239"/>
    </source>
</evidence>
<dbReference type="CDD" id="cd16281">
    <property type="entry name" value="metallo-hydrolase-like_MBL-fold"/>
    <property type="match status" value="1"/>
</dbReference>
<dbReference type="EMBL" id="JACXWD010000001">
    <property type="protein sequence ID" value="MBD3866523.1"/>
    <property type="molecule type" value="Genomic_DNA"/>
</dbReference>
<dbReference type="Pfam" id="PF00753">
    <property type="entry name" value="Lactamase_B"/>
    <property type="match status" value="1"/>
</dbReference>
<protein>
    <submittedName>
        <fullName evidence="6">MBL fold metallo-hydrolase</fullName>
    </submittedName>
</protein>
<accession>A0A8J7CJR6</accession>
<organism evidence="6 7">
    <name type="scientific">Candidatus Polarisedimenticola svalbardensis</name>
    <dbReference type="NCBI Taxonomy" id="2886004"/>
    <lineage>
        <taxon>Bacteria</taxon>
        <taxon>Pseudomonadati</taxon>
        <taxon>Acidobacteriota</taxon>
        <taxon>Candidatus Polarisedimenticolia</taxon>
        <taxon>Candidatus Polarisedimenticolales</taxon>
        <taxon>Candidatus Polarisedimenticolaceae</taxon>
        <taxon>Candidatus Polarisedimenticola</taxon>
    </lineage>
</organism>
<gene>
    <name evidence="6" type="ORF">IFK94_00200</name>
</gene>